<feature type="domain" description="SMODS and SLOG-associating 2TM effector" evidence="2">
    <location>
        <begin position="171"/>
        <end position="289"/>
    </location>
</feature>
<dbReference type="AlphaFoldDB" id="A0A7S0SIS2"/>
<evidence type="ECO:0000313" key="3">
    <source>
        <dbReference type="EMBL" id="CAD8707064.1"/>
    </source>
</evidence>
<evidence type="ECO:0000256" key="1">
    <source>
        <dbReference type="SAM" id="Phobius"/>
    </source>
</evidence>
<keyword evidence="1" id="KW-0472">Membrane</keyword>
<dbReference type="EMBL" id="HBFC01016490">
    <property type="protein sequence ID" value="CAD8707064.1"/>
    <property type="molecule type" value="Transcribed_RNA"/>
</dbReference>
<gene>
    <name evidence="3" type="ORF">MANT1106_LOCUS9747</name>
</gene>
<accession>A0A7S0SIS2</accession>
<protein>
    <recommendedName>
        <fullName evidence="2">SMODS and SLOG-associating 2TM effector domain-containing protein</fullName>
    </recommendedName>
</protein>
<proteinExistence type="predicted"/>
<keyword evidence="1" id="KW-1133">Transmembrane helix</keyword>
<keyword evidence="1" id="KW-0812">Transmembrane</keyword>
<dbReference type="Pfam" id="PF18181">
    <property type="entry name" value="SLATT_1"/>
    <property type="match status" value="1"/>
</dbReference>
<dbReference type="NCBIfam" id="NF033634">
    <property type="entry name" value="SLATT_1"/>
    <property type="match status" value="1"/>
</dbReference>
<organism evidence="3">
    <name type="scientific">Mantoniella antarctica</name>
    <dbReference type="NCBI Taxonomy" id="81844"/>
    <lineage>
        <taxon>Eukaryota</taxon>
        <taxon>Viridiplantae</taxon>
        <taxon>Chlorophyta</taxon>
        <taxon>Mamiellophyceae</taxon>
        <taxon>Mamiellales</taxon>
        <taxon>Mamiellaceae</taxon>
        <taxon>Mantoniella</taxon>
    </lineage>
</organism>
<feature type="transmembrane region" description="Helical" evidence="1">
    <location>
        <begin position="195"/>
        <end position="213"/>
    </location>
</feature>
<dbReference type="InterPro" id="IPR040884">
    <property type="entry name" value="SLATT_1"/>
</dbReference>
<reference evidence="3" key="1">
    <citation type="submission" date="2021-01" db="EMBL/GenBank/DDBJ databases">
        <authorList>
            <person name="Corre E."/>
            <person name="Pelletier E."/>
            <person name="Niang G."/>
            <person name="Scheremetjew M."/>
            <person name="Finn R."/>
            <person name="Kale V."/>
            <person name="Holt S."/>
            <person name="Cochrane G."/>
            <person name="Meng A."/>
            <person name="Brown T."/>
            <person name="Cohen L."/>
        </authorList>
    </citation>
    <scope>NUCLEOTIDE SEQUENCE</scope>
    <source>
        <strain evidence="3">SL-175</strain>
    </source>
</reference>
<name>A0A7S0SIS2_9CHLO</name>
<evidence type="ECO:0000259" key="2">
    <source>
        <dbReference type="Pfam" id="PF18181"/>
    </source>
</evidence>
<feature type="transmembrane region" description="Helical" evidence="1">
    <location>
        <begin position="59"/>
        <end position="77"/>
    </location>
</feature>
<sequence length="444" mass="50161">MYKDNAAQSKKTASALSMTLLLLGVLATALAALVEFTKKMIRLQWDGVDPVIANDSVDYMNWFLFTVPIIVSVIVAIENETRQELKAALLTSGAEVVLSHIYQYRTGVGDYSNQSRDSALQVLLKDEDERLGSSGVNEMGLSQSGLRERRVSAFRLSAHDDAFSPLTPEDYVGLRLDKVARYYEQRALSCARRSSFVNIAVYALGGLGSALALVDEIQIFVAVTTALSSALVTLMEKEKYQEKIFVYNRCLADLTSVLTWWRSLSAISKANPQKFGQLVLQVEQIKENEIRALFPAAFKGDKEGEGAAVFNSVLFRQDVVDNIDSRGRFMFKRTWVERHNQFFAEYHSWMQLQGMWEKIPSDQEVPQKLPVAEMITEEFLESSVIDLTPIRRGYELLVKWVTFWNGGERNKEDWWNEGPKDPPYIGMVEAASEGEGEQDDEEEQ</sequence>